<gene>
    <name evidence="3" type="ORF">CRE_21368</name>
</gene>
<dbReference type="STRING" id="31234.E3MUK4"/>
<dbReference type="InterPro" id="IPR058991">
    <property type="entry name" value="Lin-66-like_WHD"/>
</dbReference>
<dbReference type="RefSeq" id="XP_003100158.2">
    <property type="nucleotide sequence ID" value="XM_003100110.2"/>
</dbReference>
<name>E3MUK4_CAERE</name>
<reference evidence="3" key="1">
    <citation type="submission" date="2007-07" db="EMBL/GenBank/DDBJ databases">
        <title>PCAP assembly of the Caenorhabditis remanei genome.</title>
        <authorList>
            <consortium name="The Caenorhabditis remanei Sequencing Consortium"/>
            <person name="Wilson R.K."/>
        </authorList>
    </citation>
    <scope>NUCLEOTIDE SEQUENCE [LARGE SCALE GENOMIC DNA]</scope>
    <source>
        <strain evidence="3">PB4641</strain>
    </source>
</reference>
<feature type="compositionally biased region" description="Low complexity" evidence="1">
    <location>
        <begin position="394"/>
        <end position="429"/>
    </location>
</feature>
<dbReference type="GO" id="GO:0005737">
    <property type="term" value="C:cytoplasm"/>
    <property type="evidence" value="ECO:0007669"/>
    <property type="project" value="TreeGrafter"/>
</dbReference>
<dbReference type="Pfam" id="PF26288">
    <property type="entry name" value="WHD_lin-66"/>
    <property type="match status" value="1"/>
</dbReference>
<feature type="compositionally biased region" description="Low complexity" evidence="1">
    <location>
        <begin position="593"/>
        <end position="606"/>
    </location>
</feature>
<accession>E3MUK4</accession>
<evidence type="ECO:0000256" key="1">
    <source>
        <dbReference type="SAM" id="MobiDB-lite"/>
    </source>
</evidence>
<feature type="compositionally biased region" description="Polar residues" evidence="1">
    <location>
        <begin position="45"/>
        <end position="70"/>
    </location>
</feature>
<dbReference type="AlphaFoldDB" id="E3MUK4"/>
<protein>
    <recommendedName>
        <fullName evidence="2">Lin-66-like winged helix domain-containing protein</fullName>
    </recommendedName>
</protein>
<dbReference type="KEGG" id="crq:GCK72_007548"/>
<keyword evidence="4" id="KW-1185">Reference proteome</keyword>
<dbReference type="PANTHER" id="PTHR36949">
    <property type="entry name" value="PROTEIN CBR-LIN-66"/>
    <property type="match status" value="1"/>
</dbReference>
<dbReference type="eggNOG" id="ENOG502SF1N">
    <property type="taxonomic scope" value="Eukaryota"/>
</dbReference>
<feature type="region of interest" description="Disordered" evidence="1">
    <location>
        <begin position="381"/>
        <end position="438"/>
    </location>
</feature>
<organism evidence="4">
    <name type="scientific">Caenorhabditis remanei</name>
    <name type="common">Caenorhabditis vulgaris</name>
    <dbReference type="NCBI Taxonomy" id="31234"/>
    <lineage>
        <taxon>Eukaryota</taxon>
        <taxon>Metazoa</taxon>
        <taxon>Ecdysozoa</taxon>
        <taxon>Nematoda</taxon>
        <taxon>Chromadorea</taxon>
        <taxon>Rhabditida</taxon>
        <taxon>Rhabditina</taxon>
        <taxon>Rhabditomorpha</taxon>
        <taxon>Rhabditoidea</taxon>
        <taxon>Rhabditidae</taxon>
        <taxon>Peloderinae</taxon>
        <taxon>Caenorhabditis</taxon>
    </lineage>
</organism>
<evidence type="ECO:0000313" key="4">
    <source>
        <dbReference type="Proteomes" id="UP000008281"/>
    </source>
</evidence>
<feature type="region of interest" description="Disordered" evidence="1">
    <location>
        <begin position="32"/>
        <end position="81"/>
    </location>
</feature>
<dbReference type="EMBL" id="DS268480">
    <property type="protein sequence ID" value="EFP09916.1"/>
    <property type="molecule type" value="Genomic_DNA"/>
</dbReference>
<feature type="region of interest" description="Disordered" evidence="1">
    <location>
        <begin position="574"/>
        <end position="606"/>
    </location>
</feature>
<evidence type="ECO:0000259" key="2">
    <source>
        <dbReference type="Pfam" id="PF26288"/>
    </source>
</evidence>
<dbReference type="InParanoid" id="E3MUK4"/>
<dbReference type="OrthoDB" id="5789077at2759"/>
<dbReference type="GeneID" id="9826359"/>
<dbReference type="Proteomes" id="UP000008281">
    <property type="component" value="Unassembled WGS sequence"/>
</dbReference>
<sequence length="606" mass="66986">MQRQMNNHYQTNQGMNSAGYCQMFSEHEFPPIGAPPPTKCAATRSPMTSSQNTSDSGVSASVSPATNENSPGGVKATDSWSSGNYTSSVPPSLNGFGVLTWLSPKAGVITYGEGETIAFQKDAFCDQGVADFTEILRVGMVLSFRGVVHSAHQYSVARVTPLYGEESRRVFANSGEIVLELPEITQRIGKVTYSPDLDYMALQVALEAFLKHGKTRIMFSHFAEHLRNYLENNELNDYVGMSSMKRRTFLEARTHLFMINRDDSVALQYPQVYEALYLLNSYLLRHGGTTSLQDLYDFYLSPLIPPHVKNHIGYDRESFWNLIQSHTFVFAIFPSKAYVSARRNLPPLDFTGFLKQNFPGIEQQIVNGNYHQARTCLPSVMDSQYSAPPPSSHSRQYQNQSYGYRNGGNYNNYNNGYQRVPYQSSQSSHSSRDSWRPDTVDETLTLEFGSQLSLNSGNVMANKKIGIGHANCICTCKCGAHHKAAEQENVGPQGTWEKSVSAMLYAKTEELIGAYKKPEPAKSSAELLAKMAAARQSESGFWGNPGESSSEFFDNGFSKSYNFSDSGTFGHIGKRSALSNESKGDDGPSGTYNLFGGSNNLLSLGK</sequence>
<dbReference type="GO" id="GO:0010629">
    <property type="term" value="P:negative regulation of gene expression"/>
    <property type="evidence" value="ECO:0007669"/>
    <property type="project" value="TreeGrafter"/>
</dbReference>
<dbReference type="PANTHER" id="PTHR36949:SF1">
    <property type="entry name" value="ANAPHASE-PROMOTING COMPLEX SUBUNIT 1-RELATED"/>
    <property type="match status" value="1"/>
</dbReference>
<proteinExistence type="predicted"/>
<dbReference type="CTD" id="9826359"/>
<feature type="domain" description="Lin-66-like winged helix" evidence="2">
    <location>
        <begin position="186"/>
        <end position="269"/>
    </location>
</feature>
<evidence type="ECO:0000313" key="3">
    <source>
        <dbReference type="EMBL" id="EFP09916.1"/>
    </source>
</evidence>
<dbReference type="HOGENOM" id="CLU_472696_0_0_1"/>